<comment type="similarity">
    <text evidence="1">Belongs to the bacterial solute-binding protein 1 family.</text>
</comment>
<gene>
    <name evidence="4" type="ORF">EPA93_35670</name>
</gene>
<dbReference type="AlphaFoldDB" id="A0A4P6JZ72"/>
<dbReference type="Gene3D" id="3.40.190.10">
    <property type="entry name" value="Periplasmic binding protein-like II"/>
    <property type="match status" value="2"/>
</dbReference>
<name>A0A4P6JZ72_KTERU</name>
<dbReference type="EMBL" id="CP035758">
    <property type="protein sequence ID" value="QBD81024.1"/>
    <property type="molecule type" value="Genomic_DNA"/>
</dbReference>
<keyword evidence="5" id="KW-1185">Reference proteome</keyword>
<dbReference type="GO" id="GO:0015768">
    <property type="term" value="P:maltose transport"/>
    <property type="evidence" value="ECO:0007669"/>
    <property type="project" value="TreeGrafter"/>
</dbReference>
<dbReference type="Pfam" id="PF13416">
    <property type="entry name" value="SBP_bac_8"/>
    <property type="match status" value="1"/>
</dbReference>
<sequence>MFPEQREALDEIIVKMRSGRMKRRTFLERALAVGLTSGAAVSLLEACGGTTNSTGGNGAATNIVWQSENDTTNTYKDLVDTFNSTIGKQKGIHVTWNQGPSSTDEMLAKYTTMLRARSHSIDVLSLDIVYPAEFGAQQWIAPISDSQWPTSERSKYLPGPVQGCTYQGKLWAAPYRTDLGLLYYRKDLVPTPPATWDDLTSTAKSVSPSKIKYGYVWQGSQYEGLVCNFVEVLYGMGGHVLDPNDPTKVTVNSPEGQKALSMMVGWVGTISPDAVTTYTEDPSRSVFQNGNSAFMRNWPYAYALGSDSSQSKIAGKFDISALPHGGSESVGHSAIGGWNLAINAFTPNADQCWEFIKYMLQPAAQKEGATKATWTTTLQSVYDDQEVLSKAPLFGKLKPILQNALPRPVSPKYPDLSKAIQLHIYQALKKQASPNDALSALQADLQKLVASS</sequence>
<evidence type="ECO:0000313" key="4">
    <source>
        <dbReference type="EMBL" id="QBD81024.1"/>
    </source>
</evidence>
<dbReference type="CDD" id="cd14750">
    <property type="entry name" value="PBP2_TMBP"/>
    <property type="match status" value="1"/>
</dbReference>
<dbReference type="GO" id="GO:1901982">
    <property type="term" value="F:maltose binding"/>
    <property type="evidence" value="ECO:0007669"/>
    <property type="project" value="TreeGrafter"/>
</dbReference>
<dbReference type="KEGG" id="kbs:EPA93_35670"/>
<keyword evidence="2" id="KW-0813">Transport</keyword>
<dbReference type="PANTHER" id="PTHR30061:SF50">
    <property type="entry name" value="MALTOSE_MALTODEXTRIN-BINDING PERIPLASMIC PROTEIN"/>
    <property type="match status" value="1"/>
</dbReference>
<dbReference type="InterPro" id="IPR006059">
    <property type="entry name" value="SBP"/>
</dbReference>
<accession>A0A4P6JZ72</accession>
<evidence type="ECO:0000256" key="1">
    <source>
        <dbReference type="ARBA" id="ARBA00008520"/>
    </source>
</evidence>
<dbReference type="GO" id="GO:0042956">
    <property type="term" value="P:maltodextrin transmembrane transport"/>
    <property type="evidence" value="ECO:0007669"/>
    <property type="project" value="TreeGrafter"/>
</dbReference>
<dbReference type="RefSeq" id="WP_129892086.1">
    <property type="nucleotide sequence ID" value="NZ_CP035758.1"/>
</dbReference>
<dbReference type="SUPFAM" id="SSF53850">
    <property type="entry name" value="Periplasmic binding protein-like II"/>
    <property type="match status" value="1"/>
</dbReference>
<dbReference type="PANTHER" id="PTHR30061">
    <property type="entry name" value="MALTOSE-BINDING PERIPLASMIC PROTEIN"/>
    <property type="match status" value="1"/>
</dbReference>
<reference evidence="4 5" key="1">
    <citation type="submission" date="2019-01" db="EMBL/GenBank/DDBJ databases">
        <title>Ktedonosporobacter rubrisoli SCAWS-G2.</title>
        <authorList>
            <person name="Huang Y."/>
            <person name="Yan B."/>
        </authorList>
    </citation>
    <scope>NUCLEOTIDE SEQUENCE [LARGE SCALE GENOMIC DNA]</scope>
    <source>
        <strain evidence="4 5">SCAWS-G2</strain>
    </source>
</reference>
<proteinExistence type="inferred from homology"/>
<protein>
    <submittedName>
        <fullName evidence="4">ABC transporter substrate-binding protein</fullName>
    </submittedName>
</protein>
<evidence type="ECO:0000256" key="3">
    <source>
        <dbReference type="ARBA" id="ARBA00022729"/>
    </source>
</evidence>
<keyword evidence="3" id="KW-0732">Signal</keyword>
<dbReference type="GO" id="GO:0055052">
    <property type="term" value="C:ATP-binding cassette (ABC) transporter complex, substrate-binding subunit-containing"/>
    <property type="evidence" value="ECO:0007669"/>
    <property type="project" value="TreeGrafter"/>
</dbReference>
<evidence type="ECO:0000313" key="5">
    <source>
        <dbReference type="Proteomes" id="UP000290365"/>
    </source>
</evidence>
<organism evidence="4 5">
    <name type="scientific">Ktedonosporobacter rubrisoli</name>
    <dbReference type="NCBI Taxonomy" id="2509675"/>
    <lineage>
        <taxon>Bacteria</taxon>
        <taxon>Bacillati</taxon>
        <taxon>Chloroflexota</taxon>
        <taxon>Ktedonobacteria</taxon>
        <taxon>Ktedonobacterales</taxon>
        <taxon>Ktedonosporobacteraceae</taxon>
        <taxon>Ktedonosporobacter</taxon>
    </lineage>
</organism>
<dbReference type="OrthoDB" id="9808332at2"/>
<dbReference type="Proteomes" id="UP000290365">
    <property type="component" value="Chromosome"/>
</dbReference>
<evidence type="ECO:0000256" key="2">
    <source>
        <dbReference type="ARBA" id="ARBA00022448"/>
    </source>
</evidence>